<dbReference type="AlphaFoldDB" id="A0A3L8DVA6"/>
<proteinExistence type="predicted"/>
<dbReference type="Proteomes" id="UP000279307">
    <property type="component" value="Chromosome 4"/>
</dbReference>
<dbReference type="PANTHER" id="PTHR31508:SF2">
    <property type="entry name" value="PROTEIN PITCHFORK"/>
    <property type="match status" value="1"/>
</dbReference>
<evidence type="ECO:0000313" key="2">
    <source>
        <dbReference type="Proteomes" id="UP000279307"/>
    </source>
</evidence>
<gene>
    <name evidence="1" type="ORF">DMN91_004363</name>
</gene>
<dbReference type="PANTHER" id="PTHR31508">
    <property type="entry name" value="PROTEIN PITCHFORK"/>
    <property type="match status" value="1"/>
</dbReference>
<dbReference type="InterPro" id="IPR033602">
    <property type="entry name" value="CIMAP3"/>
</dbReference>
<comment type="caution">
    <text evidence="1">The sequence shown here is derived from an EMBL/GenBank/DDBJ whole genome shotgun (WGS) entry which is preliminary data.</text>
</comment>
<evidence type="ECO:0000313" key="1">
    <source>
        <dbReference type="EMBL" id="RLU24153.1"/>
    </source>
</evidence>
<dbReference type="GO" id="GO:0008092">
    <property type="term" value="F:cytoskeletal protein binding"/>
    <property type="evidence" value="ECO:0007669"/>
    <property type="project" value="TreeGrafter"/>
</dbReference>
<sequence>MWVCPNNFEYVIKKPEQQKICFGSGQPRDTSKKGMSPFMRCCTLEDYPNIGPGSYNILESFNTIKTKPCSHSISKKGYSGLARFSGTAKPVAHVEDSPSPSDYNVPSFPKFVKSQRYPFASTAERRIFDGNKNPGPGMYVKRKMWPEKGEIRFEHSFGGRAKMQLGVYLKCCSRNTDTCKICGKKPMGDYWHLNNKIFLCRTCMTKEFQQQVKFKRQELALFHKIRDCSTIHIHEGTDAKVWLMHPALVKQWTRRETYLSAYLKD</sequence>
<accession>A0A3L8DVA6</accession>
<reference evidence="1 2" key="1">
    <citation type="journal article" date="2018" name="Genome Res.">
        <title>The genomic architecture and molecular evolution of ant odorant receptors.</title>
        <authorList>
            <person name="McKenzie S.K."/>
            <person name="Kronauer D.J.C."/>
        </authorList>
    </citation>
    <scope>NUCLEOTIDE SEQUENCE [LARGE SCALE GENOMIC DNA]</scope>
    <source>
        <strain evidence="1">Clonal line C1</strain>
    </source>
</reference>
<protein>
    <submittedName>
        <fullName evidence="1">Uncharacterized protein</fullName>
    </submittedName>
</protein>
<name>A0A3L8DVA6_OOCBI</name>
<dbReference type="OrthoDB" id="8189408at2759"/>
<dbReference type="EMBL" id="QOIP01000004">
    <property type="protein sequence ID" value="RLU24153.1"/>
    <property type="molecule type" value="Genomic_DNA"/>
</dbReference>
<organism evidence="1 2">
    <name type="scientific">Ooceraea biroi</name>
    <name type="common">Clonal raider ant</name>
    <name type="synonym">Cerapachys biroi</name>
    <dbReference type="NCBI Taxonomy" id="2015173"/>
    <lineage>
        <taxon>Eukaryota</taxon>
        <taxon>Metazoa</taxon>
        <taxon>Ecdysozoa</taxon>
        <taxon>Arthropoda</taxon>
        <taxon>Hexapoda</taxon>
        <taxon>Insecta</taxon>
        <taxon>Pterygota</taxon>
        <taxon>Neoptera</taxon>
        <taxon>Endopterygota</taxon>
        <taxon>Hymenoptera</taxon>
        <taxon>Apocrita</taxon>
        <taxon>Aculeata</taxon>
        <taxon>Formicoidea</taxon>
        <taxon>Formicidae</taxon>
        <taxon>Dorylinae</taxon>
        <taxon>Ooceraea</taxon>
    </lineage>
</organism>
<dbReference type="GO" id="GO:0031344">
    <property type="term" value="P:regulation of cell projection organization"/>
    <property type="evidence" value="ECO:0007669"/>
    <property type="project" value="TreeGrafter"/>
</dbReference>